<feature type="compositionally biased region" description="Basic and acidic residues" evidence="1">
    <location>
        <begin position="45"/>
        <end position="56"/>
    </location>
</feature>
<evidence type="ECO:0000256" key="1">
    <source>
        <dbReference type="SAM" id="MobiDB-lite"/>
    </source>
</evidence>
<evidence type="ECO:0000313" key="3">
    <source>
        <dbReference type="Proteomes" id="UP000807469"/>
    </source>
</evidence>
<feature type="compositionally biased region" description="Low complexity" evidence="1">
    <location>
        <begin position="14"/>
        <end position="41"/>
    </location>
</feature>
<sequence length="256" mass="28611">RRLVQQKRPDTRRPSTSPSSVLDHPLSSSTFGPLSSSSSKLQRVGGKEGEKDRDSLARPPAVVHPQTHRKRQGRCFDFVHPTALALRCPPILALPPSSTLRHVAHGRRSSTRPSAEVVLVARRRSFIVVIAAAEYCRRRVNQIPHWREGRWWCVSRKRPSTSLVGGEGVPLWEVEEAGHIPQRRGVALGDVERGREARLWLRATSTTVSTSLMLRFGEFRSQTIGWAHRAGQLKVVVVIDDDEIGVDSCPIRKIAL</sequence>
<dbReference type="EMBL" id="MU156054">
    <property type="protein sequence ID" value="KAF9470347.1"/>
    <property type="molecule type" value="Genomic_DNA"/>
</dbReference>
<feature type="non-terminal residue" evidence="2">
    <location>
        <position position="1"/>
    </location>
</feature>
<protein>
    <submittedName>
        <fullName evidence="2">Uncharacterized protein</fullName>
    </submittedName>
</protein>
<evidence type="ECO:0000313" key="2">
    <source>
        <dbReference type="EMBL" id="KAF9470347.1"/>
    </source>
</evidence>
<comment type="caution">
    <text evidence="2">The sequence shown here is derived from an EMBL/GenBank/DDBJ whole genome shotgun (WGS) entry which is preliminary data.</text>
</comment>
<gene>
    <name evidence="2" type="ORF">BDN70DRAFT_985211</name>
</gene>
<reference evidence="2" key="1">
    <citation type="submission" date="2020-11" db="EMBL/GenBank/DDBJ databases">
        <authorList>
            <consortium name="DOE Joint Genome Institute"/>
            <person name="Ahrendt S."/>
            <person name="Riley R."/>
            <person name="Andreopoulos W."/>
            <person name="Labutti K."/>
            <person name="Pangilinan J."/>
            <person name="Ruiz-Duenas F.J."/>
            <person name="Barrasa J.M."/>
            <person name="Sanchez-Garcia M."/>
            <person name="Camarero S."/>
            <person name="Miyauchi S."/>
            <person name="Serrano A."/>
            <person name="Linde D."/>
            <person name="Babiker R."/>
            <person name="Drula E."/>
            <person name="Ayuso-Fernandez I."/>
            <person name="Pacheco R."/>
            <person name="Padilla G."/>
            <person name="Ferreira P."/>
            <person name="Barriuso J."/>
            <person name="Kellner H."/>
            <person name="Castanera R."/>
            <person name="Alfaro M."/>
            <person name="Ramirez L."/>
            <person name="Pisabarro A.G."/>
            <person name="Kuo A."/>
            <person name="Tritt A."/>
            <person name="Lipzen A."/>
            <person name="He G."/>
            <person name="Yan M."/>
            <person name="Ng V."/>
            <person name="Cullen D."/>
            <person name="Martin F."/>
            <person name="Rosso M.-N."/>
            <person name="Henrissat B."/>
            <person name="Hibbett D."/>
            <person name="Martinez A.T."/>
            <person name="Grigoriev I.V."/>
        </authorList>
    </citation>
    <scope>NUCLEOTIDE SEQUENCE</scope>
    <source>
        <strain evidence="2">CIRM-BRFM 674</strain>
    </source>
</reference>
<feature type="region of interest" description="Disordered" evidence="1">
    <location>
        <begin position="1"/>
        <end position="71"/>
    </location>
</feature>
<proteinExistence type="predicted"/>
<name>A0A9P6CL74_9AGAR</name>
<keyword evidence="3" id="KW-1185">Reference proteome</keyword>
<dbReference type="AlphaFoldDB" id="A0A9P6CL74"/>
<dbReference type="Proteomes" id="UP000807469">
    <property type="component" value="Unassembled WGS sequence"/>
</dbReference>
<organism evidence="2 3">
    <name type="scientific">Pholiota conissans</name>
    <dbReference type="NCBI Taxonomy" id="109636"/>
    <lineage>
        <taxon>Eukaryota</taxon>
        <taxon>Fungi</taxon>
        <taxon>Dikarya</taxon>
        <taxon>Basidiomycota</taxon>
        <taxon>Agaricomycotina</taxon>
        <taxon>Agaricomycetes</taxon>
        <taxon>Agaricomycetidae</taxon>
        <taxon>Agaricales</taxon>
        <taxon>Agaricineae</taxon>
        <taxon>Strophariaceae</taxon>
        <taxon>Pholiota</taxon>
    </lineage>
</organism>
<accession>A0A9P6CL74</accession>